<dbReference type="PANTHER" id="PTHR15431:SF9">
    <property type="entry name" value="CENTROSOMAL PROTEIN 43"/>
    <property type="match status" value="1"/>
</dbReference>
<dbReference type="OrthoDB" id="2160638at2759"/>
<dbReference type="InterPro" id="IPR011992">
    <property type="entry name" value="EF-hand-dom_pair"/>
</dbReference>
<dbReference type="EMBL" id="AFYH01046582">
    <property type="status" value="NOT_ANNOTATED_CDS"/>
    <property type="molecule type" value="Genomic_DNA"/>
</dbReference>
<dbReference type="PROSITE" id="PS00018">
    <property type="entry name" value="EF_HAND_1"/>
    <property type="match status" value="1"/>
</dbReference>
<dbReference type="PANTHER" id="PTHR15431">
    <property type="entry name" value="FGFR1 ONCOGENE PARTNER/LISH DOMAIN-CONTAINING PROTEIN"/>
    <property type="match status" value="1"/>
</dbReference>
<evidence type="ECO:0000259" key="16">
    <source>
        <dbReference type="PROSITE" id="PS50222"/>
    </source>
</evidence>
<comment type="similarity">
    <text evidence="3">Belongs to the CEP43 family.</text>
</comment>
<dbReference type="PROSITE" id="PS50222">
    <property type="entry name" value="EF_HAND_2"/>
    <property type="match status" value="2"/>
</dbReference>
<name>H2ZVY5_LATCH</name>
<evidence type="ECO:0000256" key="14">
    <source>
        <dbReference type="ARBA" id="ARBA00046373"/>
    </source>
</evidence>
<evidence type="ECO:0000256" key="13">
    <source>
        <dbReference type="ARBA" id="ARBA00046076"/>
    </source>
</evidence>
<dbReference type="InterPro" id="IPR018993">
    <property type="entry name" value="FOP_dimerisation-dom_N"/>
</dbReference>
<dbReference type="HOGENOM" id="CLU_039837_2_0_1"/>
<dbReference type="EMBL" id="AFYH01046581">
    <property type="status" value="NOT_ANNOTATED_CDS"/>
    <property type="molecule type" value="Genomic_DNA"/>
</dbReference>
<keyword evidence="6" id="KW-0479">Metal-binding</keyword>
<dbReference type="SMART" id="SM00054">
    <property type="entry name" value="EFh"/>
    <property type="match status" value="2"/>
</dbReference>
<comment type="function">
    <text evidence="13">Required for anchoring microtubules to the centrosomes. Required for ciliation.</text>
</comment>
<dbReference type="InterPro" id="IPR018247">
    <property type="entry name" value="EF_Hand_1_Ca_BS"/>
</dbReference>
<organism evidence="17 18">
    <name type="scientific">Latimeria chalumnae</name>
    <name type="common">Coelacanth</name>
    <dbReference type="NCBI Taxonomy" id="7897"/>
    <lineage>
        <taxon>Eukaryota</taxon>
        <taxon>Metazoa</taxon>
        <taxon>Chordata</taxon>
        <taxon>Craniata</taxon>
        <taxon>Vertebrata</taxon>
        <taxon>Euteleostomi</taxon>
        <taxon>Coelacanthiformes</taxon>
        <taxon>Coelacanthidae</taxon>
        <taxon>Latimeria</taxon>
    </lineage>
</organism>
<evidence type="ECO:0000256" key="15">
    <source>
        <dbReference type="SAM" id="MobiDB-lite"/>
    </source>
</evidence>
<evidence type="ECO:0000256" key="1">
    <source>
        <dbReference type="ARBA" id="ARBA00004120"/>
    </source>
</evidence>
<dbReference type="OMA" id="PEKTYGX"/>
<dbReference type="FunCoup" id="H2ZVY5">
    <property type="interactions" value="2280"/>
</dbReference>
<evidence type="ECO:0000256" key="7">
    <source>
        <dbReference type="ARBA" id="ARBA00022794"/>
    </source>
</evidence>
<gene>
    <name evidence="17" type="primary">CEP43</name>
</gene>
<evidence type="ECO:0000256" key="9">
    <source>
        <dbReference type="ARBA" id="ARBA00023212"/>
    </source>
</evidence>
<dbReference type="Gene3D" id="1.10.238.10">
    <property type="entry name" value="EF-hand"/>
    <property type="match status" value="1"/>
</dbReference>
<dbReference type="AlphaFoldDB" id="H2ZVY5"/>
<evidence type="ECO:0000256" key="6">
    <source>
        <dbReference type="ARBA" id="ARBA00022723"/>
    </source>
</evidence>
<dbReference type="EMBL" id="AFYH01046586">
    <property type="status" value="NOT_ANNOTATED_CDS"/>
    <property type="molecule type" value="Genomic_DNA"/>
</dbReference>
<feature type="compositionally biased region" description="Acidic residues" evidence="15">
    <location>
        <begin position="415"/>
        <end position="426"/>
    </location>
</feature>
<dbReference type="Proteomes" id="UP000008672">
    <property type="component" value="Unassembled WGS sequence"/>
</dbReference>
<feature type="region of interest" description="Disordered" evidence="15">
    <location>
        <begin position="388"/>
        <end position="467"/>
    </location>
</feature>
<dbReference type="EMBL" id="AFYH01046585">
    <property type="status" value="NOT_ANNOTATED_CDS"/>
    <property type="molecule type" value="Genomic_DNA"/>
</dbReference>
<feature type="compositionally biased region" description="Acidic residues" evidence="15">
    <location>
        <begin position="442"/>
        <end position="458"/>
    </location>
</feature>
<comment type="subcellular location">
    <subcellularLocation>
        <location evidence="1">Cytoplasm</location>
        <location evidence="1">Cytoskeleton</location>
        <location evidence="1">Cilium basal body</location>
    </subcellularLocation>
    <subcellularLocation>
        <location evidence="2">Cytoplasm</location>
        <location evidence="2">Cytoskeleton</location>
        <location evidence="2">Microtubule organizing center</location>
        <location evidence="2">Centrosome</location>
    </subcellularLocation>
</comment>
<evidence type="ECO:0000256" key="8">
    <source>
        <dbReference type="ARBA" id="ARBA00022837"/>
    </source>
</evidence>
<dbReference type="Pfam" id="PF09398">
    <property type="entry name" value="FOP_dimer"/>
    <property type="match status" value="1"/>
</dbReference>
<dbReference type="InParanoid" id="H2ZVY5"/>
<evidence type="ECO:0000256" key="5">
    <source>
        <dbReference type="ARBA" id="ARBA00022553"/>
    </source>
</evidence>
<reference evidence="18" key="1">
    <citation type="submission" date="2011-08" db="EMBL/GenBank/DDBJ databases">
        <title>The draft genome of Latimeria chalumnae.</title>
        <authorList>
            <person name="Di Palma F."/>
            <person name="Alfoldi J."/>
            <person name="Johnson J."/>
            <person name="Berlin A."/>
            <person name="Gnerre S."/>
            <person name="Jaffe D."/>
            <person name="MacCallum I."/>
            <person name="Young S."/>
            <person name="Walker B.J."/>
            <person name="Lander E."/>
            <person name="Lindblad-Toh K."/>
        </authorList>
    </citation>
    <scope>NUCLEOTIDE SEQUENCE [LARGE SCALE GENOMIC DNA]</scope>
    <source>
        <strain evidence="18">Wild caught</strain>
    </source>
</reference>
<feature type="compositionally biased region" description="Basic and acidic residues" evidence="15">
    <location>
        <begin position="397"/>
        <end position="406"/>
    </location>
</feature>
<dbReference type="Gene3D" id="1.20.960.40">
    <property type="match status" value="1"/>
</dbReference>
<evidence type="ECO:0000313" key="18">
    <source>
        <dbReference type="Proteomes" id="UP000008672"/>
    </source>
</evidence>
<dbReference type="Pfam" id="PF13499">
    <property type="entry name" value="EF-hand_7"/>
    <property type="match status" value="1"/>
</dbReference>
<dbReference type="InterPro" id="IPR002048">
    <property type="entry name" value="EF_hand_dom"/>
</dbReference>
<dbReference type="STRING" id="7897.ENSLACP00000001556"/>
<dbReference type="Bgee" id="ENSLACG00000001390">
    <property type="expression patterns" value="Expressed in muscle tissue and 6 other cell types or tissues"/>
</dbReference>
<keyword evidence="10" id="KW-0966">Cell projection</keyword>
<keyword evidence="7" id="KW-0970">Cilium biogenesis/degradation</keyword>
<feature type="domain" description="EF-hand" evidence="16">
    <location>
        <begin position="209"/>
        <end position="244"/>
    </location>
</feature>
<proteinExistence type="inferred from homology"/>
<dbReference type="GO" id="GO:0034453">
    <property type="term" value="P:microtubule anchoring"/>
    <property type="evidence" value="ECO:0007669"/>
    <property type="project" value="InterPro"/>
</dbReference>
<dbReference type="EMBL" id="AFYH01046583">
    <property type="status" value="NOT_ANNOTATED_CDS"/>
    <property type="molecule type" value="Genomic_DNA"/>
</dbReference>
<dbReference type="SUPFAM" id="SSF47473">
    <property type="entry name" value="EF-hand"/>
    <property type="match status" value="1"/>
</dbReference>
<dbReference type="EMBL" id="AFYH01046584">
    <property type="status" value="NOT_ANNOTATED_CDS"/>
    <property type="molecule type" value="Genomic_DNA"/>
</dbReference>
<feature type="compositionally biased region" description="Acidic residues" evidence="15">
    <location>
        <begin position="328"/>
        <end position="341"/>
    </location>
</feature>
<comment type="subunit">
    <text evidence="14">Homodimer. Part of a ternary complex that contains CEP350, CEP43 and MAPRE1. Interacts directly with CEP350 and MAPRE1. Interacts with CEP19. Interacts (via N-terminus) with CEP350 (via C-terminus).</text>
</comment>
<evidence type="ECO:0000256" key="4">
    <source>
        <dbReference type="ARBA" id="ARBA00022490"/>
    </source>
</evidence>
<evidence type="ECO:0000256" key="3">
    <source>
        <dbReference type="ARBA" id="ARBA00005385"/>
    </source>
</evidence>
<dbReference type="InterPro" id="IPR006594">
    <property type="entry name" value="LisH"/>
</dbReference>
<dbReference type="GO" id="GO:0030030">
    <property type="term" value="P:cell projection organization"/>
    <property type="evidence" value="ECO:0007669"/>
    <property type="project" value="UniProtKB-KW"/>
</dbReference>
<evidence type="ECO:0000256" key="11">
    <source>
        <dbReference type="ARBA" id="ARBA00041026"/>
    </source>
</evidence>
<keyword evidence="4" id="KW-0963">Cytoplasm</keyword>
<reference evidence="17" key="3">
    <citation type="submission" date="2025-09" db="UniProtKB">
        <authorList>
            <consortium name="Ensembl"/>
        </authorList>
    </citation>
    <scope>IDENTIFICATION</scope>
</reference>
<keyword evidence="9" id="KW-0206">Cytoskeleton</keyword>
<dbReference type="GO" id="GO:0005509">
    <property type="term" value="F:calcium ion binding"/>
    <property type="evidence" value="ECO:0007669"/>
    <property type="project" value="InterPro"/>
</dbReference>
<dbReference type="Ensembl" id="ENSLACT00000001569.1">
    <property type="protein sequence ID" value="ENSLACP00000001556.1"/>
    <property type="gene ID" value="ENSLACG00000001390.1"/>
</dbReference>
<keyword evidence="5" id="KW-0597">Phosphoprotein</keyword>
<reference evidence="17" key="2">
    <citation type="submission" date="2025-08" db="UniProtKB">
        <authorList>
            <consortium name="Ensembl"/>
        </authorList>
    </citation>
    <scope>IDENTIFICATION</scope>
</reference>
<dbReference type="CDD" id="cd00051">
    <property type="entry name" value="EFh"/>
    <property type="match status" value="1"/>
</dbReference>
<evidence type="ECO:0000256" key="10">
    <source>
        <dbReference type="ARBA" id="ARBA00023273"/>
    </source>
</evidence>
<dbReference type="eggNOG" id="ENOG502QR70">
    <property type="taxonomic scope" value="Eukaryota"/>
</dbReference>
<keyword evidence="18" id="KW-1185">Reference proteome</keyword>
<feature type="domain" description="EF-hand" evidence="16">
    <location>
        <begin position="169"/>
        <end position="204"/>
    </location>
</feature>
<feature type="region of interest" description="Disordered" evidence="15">
    <location>
        <begin position="258"/>
        <end position="346"/>
    </location>
</feature>
<dbReference type="EMBL" id="AFYH01046587">
    <property type="status" value="NOT_ANNOTATED_CDS"/>
    <property type="molecule type" value="Genomic_DNA"/>
</dbReference>
<sequence length="467" mass="52368">MTESASLDGCLGEVRMSAAEEDTELRDLLVQTLENSGVLNKIKAELRAAVFLALEEQEKVENKTPLVNESLKKFLNTKDGHLVTSLVAEFLQFFNLDFTLSVFQPETNTLGGLESREDLARTLGIHETEGNNGAPLLLEVMKHCRQKQKASRLAEGDRHVYIPKELSPKQIAEAKKKFDFYDQDKSGEINKDELRVLFMDLFPHFHRNMLERYVNDELKAVDKDFNNEIDFDEFLGMYKRLFIQCRTVVAQDVSERVPPSWNFSEGKPSPPVTASKVIDHSHSETSLQSDMRNKSNIHSSVSEPKLDSKYITNRTVPDTKKMGSLSLDDVDDDEEEGDSFFDDPLPKLEKAYGWREDSIKPVGNLASLSDNSHLKTGLGSLTAPLAPIGADSSNKATELKEPKTNEKNCSLELGAGDEDDYDDDDFNSTSHRSDKTKSEVSIGEEIEEEISIEGDDFNASDNVSMLK</sequence>
<keyword evidence="8" id="KW-0106">Calcium</keyword>
<dbReference type="EMBL" id="AFYH01046580">
    <property type="status" value="NOT_ANNOTATED_CDS"/>
    <property type="molecule type" value="Genomic_DNA"/>
</dbReference>
<dbReference type="GeneTree" id="ENSGT00390000007441"/>
<feature type="compositionally biased region" description="Polar residues" evidence="15">
    <location>
        <begin position="284"/>
        <end position="302"/>
    </location>
</feature>
<dbReference type="GO" id="GO:0005813">
    <property type="term" value="C:centrosome"/>
    <property type="evidence" value="ECO:0007669"/>
    <property type="project" value="UniProtKB-SubCell"/>
</dbReference>
<dbReference type="EMBL" id="AFYH01046588">
    <property type="status" value="NOT_ANNOTATED_CDS"/>
    <property type="molecule type" value="Genomic_DNA"/>
</dbReference>
<evidence type="ECO:0000313" key="17">
    <source>
        <dbReference type="Ensembl" id="ENSLACP00000001556.1"/>
    </source>
</evidence>
<dbReference type="PROSITE" id="PS50896">
    <property type="entry name" value="LISH"/>
    <property type="match status" value="1"/>
</dbReference>
<dbReference type="EMBL" id="AFYH01046589">
    <property type="status" value="NOT_ANNOTATED_CDS"/>
    <property type="molecule type" value="Genomic_DNA"/>
</dbReference>
<accession>H2ZVY5</accession>
<evidence type="ECO:0000256" key="12">
    <source>
        <dbReference type="ARBA" id="ARBA00042293"/>
    </source>
</evidence>
<protein>
    <recommendedName>
        <fullName evidence="11">Centrosomal protein 43</fullName>
    </recommendedName>
    <alternativeName>
        <fullName evidence="12">FGFR1 oncogene partner</fullName>
    </alternativeName>
</protein>
<evidence type="ECO:0000256" key="2">
    <source>
        <dbReference type="ARBA" id="ARBA00004300"/>
    </source>
</evidence>